<reference evidence="4" key="1">
    <citation type="submission" date="2014-03" db="EMBL/GenBank/DDBJ databases">
        <title>The Genome Sequence of Puccinia striiformis f. sp. tritici PST-78.</title>
        <authorList>
            <consortium name="The Broad Institute Genome Sequencing Platform"/>
            <person name="Cuomo C."/>
            <person name="Hulbert S."/>
            <person name="Chen X."/>
            <person name="Walker B."/>
            <person name="Young S.K."/>
            <person name="Zeng Q."/>
            <person name="Gargeya S."/>
            <person name="Fitzgerald M."/>
            <person name="Haas B."/>
            <person name="Abouelleil A."/>
            <person name="Alvarado L."/>
            <person name="Arachchi H.M."/>
            <person name="Berlin A.M."/>
            <person name="Chapman S.B."/>
            <person name="Goldberg J."/>
            <person name="Griggs A."/>
            <person name="Gujja S."/>
            <person name="Hansen M."/>
            <person name="Howarth C."/>
            <person name="Imamovic A."/>
            <person name="Larimer J."/>
            <person name="McCowan C."/>
            <person name="Montmayeur A."/>
            <person name="Murphy C."/>
            <person name="Neiman D."/>
            <person name="Pearson M."/>
            <person name="Priest M."/>
            <person name="Roberts A."/>
            <person name="Saif S."/>
            <person name="Shea T."/>
            <person name="Sisk P."/>
            <person name="Sykes S."/>
            <person name="Wortman J."/>
            <person name="Nusbaum C."/>
            <person name="Birren B."/>
        </authorList>
    </citation>
    <scope>NUCLEOTIDE SEQUENCE [LARGE SCALE GENOMIC DNA]</scope>
    <source>
        <strain evidence="4">race PST-78</strain>
    </source>
</reference>
<gene>
    <name evidence="3" type="ORF">PSTG_12836</name>
</gene>
<proteinExistence type="predicted"/>
<keyword evidence="4" id="KW-1185">Reference proteome</keyword>
<protein>
    <submittedName>
        <fullName evidence="3">Uncharacterized protein</fullName>
    </submittedName>
</protein>
<feature type="signal peptide" evidence="2">
    <location>
        <begin position="1"/>
        <end position="20"/>
    </location>
</feature>
<evidence type="ECO:0000256" key="1">
    <source>
        <dbReference type="SAM" id="MobiDB-lite"/>
    </source>
</evidence>
<dbReference type="AlphaFoldDB" id="A0A0L0V3S2"/>
<accession>A0A0L0V3S2</accession>
<keyword evidence="2" id="KW-0732">Signal</keyword>
<evidence type="ECO:0000313" key="3">
    <source>
        <dbReference type="EMBL" id="KNE93836.1"/>
    </source>
</evidence>
<organism evidence="3 4">
    <name type="scientific">Puccinia striiformis f. sp. tritici PST-78</name>
    <dbReference type="NCBI Taxonomy" id="1165861"/>
    <lineage>
        <taxon>Eukaryota</taxon>
        <taxon>Fungi</taxon>
        <taxon>Dikarya</taxon>
        <taxon>Basidiomycota</taxon>
        <taxon>Pucciniomycotina</taxon>
        <taxon>Pucciniomycetes</taxon>
        <taxon>Pucciniales</taxon>
        <taxon>Pucciniaceae</taxon>
        <taxon>Puccinia</taxon>
    </lineage>
</organism>
<feature type="compositionally biased region" description="Basic and acidic residues" evidence="1">
    <location>
        <begin position="102"/>
        <end position="115"/>
    </location>
</feature>
<evidence type="ECO:0000256" key="2">
    <source>
        <dbReference type="SAM" id="SignalP"/>
    </source>
</evidence>
<dbReference type="Proteomes" id="UP000054564">
    <property type="component" value="Unassembled WGS sequence"/>
</dbReference>
<feature type="compositionally biased region" description="Polar residues" evidence="1">
    <location>
        <begin position="92"/>
        <end position="101"/>
    </location>
</feature>
<sequence length="115" mass="12428">MVPTLWLIIVLSQASGYILGAPSPGLASTSLASVQKEVPASCQQGFKFEDSITTAPSRSSLFHQDESTERIHTPISDPLQQGNEQLIAHQNQPLTNGNVQGSDRKTEDTIRAILD</sequence>
<feature type="chain" id="PRO_5005549425" evidence="2">
    <location>
        <begin position="21"/>
        <end position="115"/>
    </location>
</feature>
<comment type="caution">
    <text evidence="3">The sequence shown here is derived from an EMBL/GenBank/DDBJ whole genome shotgun (WGS) entry which is preliminary data.</text>
</comment>
<dbReference type="EMBL" id="AJIL01000129">
    <property type="protein sequence ID" value="KNE93836.1"/>
    <property type="molecule type" value="Genomic_DNA"/>
</dbReference>
<name>A0A0L0V3S2_9BASI</name>
<feature type="region of interest" description="Disordered" evidence="1">
    <location>
        <begin position="92"/>
        <end position="115"/>
    </location>
</feature>
<evidence type="ECO:0000313" key="4">
    <source>
        <dbReference type="Proteomes" id="UP000054564"/>
    </source>
</evidence>